<evidence type="ECO:0000256" key="6">
    <source>
        <dbReference type="ARBA" id="ARBA00022729"/>
    </source>
</evidence>
<evidence type="ECO:0000256" key="7">
    <source>
        <dbReference type="ARBA" id="ARBA00022741"/>
    </source>
</evidence>
<dbReference type="InterPro" id="IPR011009">
    <property type="entry name" value="Kinase-like_dom_sf"/>
</dbReference>
<keyword evidence="20" id="KW-0675">Receptor</keyword>
<dbReference type="EMBL" id="BSYR01000004">
    <property type="protein sequence ID" value="GMI66159.1"/>
    <property type="molecule type" value="Genomic_DNA"/>
</dbReference>
<dbReference type="SMART" id="SM00220">
    <property type="entry name" value="S_TKc"/>
    <property type="match status" value="1"/>
</dbReference>
<dbReference type="InterPro" id="IPR017441">
    <property type="entry name" value="Protein_kinase_ATP_BS"/>
</dbReference>
<dbReference type="Pfam" id="PF00069">
    <property type="entry name" value="Pkinase"/>
    <property type="match status" value="1"/>
</dbReference>
<protein>
    <recommendedName>
        <fullName evidence="2">non-specific serine/threonine protein kinase</fullName>
        <ecNumber evidence="2">2.7.11.1</ecNumber>
    </recommendedName>
</protein>
<keyword evidence="4" id="KW-0808">Transferase</keyword>
<keyword evidence="8 20" id="KW-0418">Kinase</keyword>
<evidence type="ECO:0000256" key="8">
    <source>
        <dbReference type="ARBA" id="ARBA00022777"/>
    </source>
</evidence>
<keyword evidence="10 17" id="KW-1133">Transmembrane helix</keyword>
<name>A0A9W7GV38_HIBTR</name>
<keyword evidence="5 17" id="KW-0812">Transmembrane</keyword>
<dbReference type="InterPro" id="IPR032872">
    <property type="entry name" value="WAK_assoc_C"/>
</dbReference>
<evidence type="ECO:0000256" key="14">
    <source>
        <dbReference type="ARBA" id="ARBA00048679"/>
    </source>
</evidence>
<gene>
    <name evidence="20" type="ORF">HRI_000285100</name>
</gene>
<feature type="domain" description="Protein kinase" evidence="19">
    <location>
        <begin position="397"/>
        <end position="672"/>
    </location>
</feature>
<keyword evidence="3" id="KW-0723">Serine/threonine-protein kinase</keyword>
<keyword evidence="7 15" id="KW-0547">Nucleotide-binding</keyword>
<sequence>MHPSLWLLLISLFLIFSPKYVFANTFLSCSIRISCGTIQDIGYPFWGLDRLESCGYPHPGFQLHCNDNVPEITILNATYRVLEINNSSQILTVSRIDYRDNICPSRLINSTFESSPFQYKDGGNIRLYYGCPTVPETLTLTPNISNPFECRINQRSMMGYYVTMDLRGTAIANYLGSCSDSVIIPAPIFEVGSLEENRNPEALEAAARLGFDLVWSANDGRCDDCLKDGGECGHNLGSGEFECYQCPESEGHGCSTRSPGDKINSVALGLGIICYPIIDILHCFPQLVALQEPRLRLSNLFLLSSGLGIPGAAIVCILVGIGIFCFRQQRRKKIAAQVNSRDLLASSSSKGPSTSTTNTSQTNSSYSTSKCDIERGSCYFGAHVFSFEELEEATDHFNPSKQLGEGGFGTVYYGVLRDGRVVAVKRLYDNNFKRVDQYMNEIEILTRIRHPNLVILYGCTSRRSRELLLVYEFIPNGTVADHLHGKRSNASSLTWHVRLSIAIETAKALAYLHASEIIHRDVKSNNILLDKSFHVKVADFGLSRLFPNDVTHVSTAPQGTPGYVDPEYHLCYQLTEKSDVYSFGVVLVELVSAKQAVDITRHRHDINLANMAISRIQNQTLHELVDPSLGFENDCAVKTAVTAVSELAFRCLQQERDMRPSMGEVLETLKEIENGRSEAEVVEIGSEAEVVEIGSEAEVVDIRSDDVGLLKNIHPPLSPDHYATDKWVSFSTITIT</sequence>
<dbReference type="InterPro" id="IPR025287">
    <property type="entry name" value="WAK_GUB"/>
</dbReference>
<evidence type="ECO:0000259" key="19">
    <source>
        <dbReference type="PROSITE" id="PS50011"/>
    </source>
</evidence>
<dbReference type="Gene3D" id="3.30.200.20">
    <property type="entry name" value="Phosphorylase Kinase, domain 1"/>
    <property type="match status" value="1"/>
</dbReference>
<dbReference type="PANTHER" id="PTHR46008">
    <property type="entry name" value="LEAF RUST 10 DISEASE-RESISTANCE LOCUS RECEPTOR-LIKE PROTEIN KINASE-LIKE 1.4"/>
    <property type="match status" value="1"/>
</dbReference>
<feature type="region of interest" description="Disordered" evidence="16">
    <location>
        <begin position="345"/>
        <end position="370"/>
    </location>
</feature>
<evidence type="ECO:0000256" key="4">
    <source>
        <dbReference type="ARBA" id="ARBA00022679"/>
    </source>
</evidence>
<evidence type="ECO:0000256" key="1">
    <source>
        <dbReference type="ARBA" id="ARBA00004167"/>
    </source>
</evidence>
<dbReference type="InterPro" id="IPR000719">
    <property type="entry name" value="Prot_kinase_dom"/>
</dbReference>
<evidence type="ECO:0000256" key="3">
    <source>
        <dbReference type="ARBA" id="ARBA00022527"/>
    </source>
</evidence>
<evidence type="ECO:0000256" key="11">
    <source>
        <dbReference type="ARBA" id="ARBA00023136"/>
    </source>
</evidence>
<dbReference type="Pfam" id="PF13947">
    <property type="entry name" value="GUB_WAK_bind"/>
    <property type="match status" value="1"/>
</dbReference>
<dbReference type="AlphaFoldDB" id="A0A9W7GV38"/>
<dbReference type="EC" id="2.7.11.1" evidence="2"/>
<evidence type="ECO:0000313" key="21">
    <source>
        <dbReference type="Proteomes" id="UP001165190"/>
    </source>
</evidence>
<comment type="catalytic activity">
    <reaction evidence="13">
        <text>L-threonyl-[protein] + ATP = O-phospho-L-threonyl-[protein] + ADP + H(+)</text>
        <dbReference type="Rhea" id="RHEA:46608"/>
        <dbReference type="Rhea" id="RHEA-COMP:11060"/>
        <dbReference type="Rhea" id="RHEA-COMP:11605"/>
        <dbReference type="ChEBI" id="CHEBI:15378"/>
        <dbReference type="ChEBI" id="CHEBI:30013"/>
        <dbReference type="ChEBI" id="CHEBI:30616"/>
        <dbReference type="ChEBI" id="CHEBI:61977"/>
        <dbReference type="ChEBI" id="CHEBI:456216"/>
        <dbReference type="EC" id="2.7.11.1"/>
    </reaction>
</comment>
<evidence type="ECO:0000256" key="9">
    <source>
        <dbReference type="ARBA" id="ARBA00022840"/>
    </source>
</evidence>
<feature type="binding site" evidence="15">
    <location>
        <position position="425"/>
    </location>
    <ligand>
        <name>ATP</name>
        <dbReference type="ChEBI" id="CHEBI:30616"/>
    </ligand>
</feature>
<dbReference type="GO" id="GO:0005886">
    <property type="term" value="C:plasma membrane"/>
    <property type="evidence" value="ECO:0007669"/>
    <property type="project" value="UniProtKB-ARBA"/>
</dbReference>
<dbReference type="Gene3D" id="1.10.510.10">
    <property type="entry name" value="Transferase(Phosphotransferase) domain 1"/>
    <property type="match status" value="1"/>
</dbReference>
<comment type="subcellular location">
    <subcellularLocation>
        <location evidence="1">Membrane</location>
        <topology evidence="1">Single-pass membrane protein</topology>
    </subcellularLocation>
</comment>
<dbReference type="GO" id="GO:0030247">
    <property type="term" value="F:polysaccharide binding"/>
    <property type="evidence" value="ECO:0007669"/>
    <property type="project" value="InterPro"/>
</dbReference>
<dbReference type="OrthoDB" id="4062651at2759"/>
<evidence type="ECO:0000256" key="10">
    <source>
        <dbReference type="ARBA" id="ARBA00022989"/>
    </source>
</evidence>
<keyword evidence="6 18" id="KW-0732">Signal</keyword>
<accession>A0A9W7GV38</accession>
<evidence type="ECO:0000256" key="2">
    <source>
        <dbReference type="ARBA" id="ARBA00012513"/>
    </source>
</evidence>
<feature type="signal peptide" evidence="18">
    <location>
        <begin position="1"/>
        <end position="23"/>
    </location>
</feature>
<organism evidence="20 21">
    <name type="scientific">Hibiscus trionum</name>
    <name type="common">Flower of an hour</name>
    <dbReference type="NCBI Taxonomy" id="183268"/>
    <lineage>
        <taxon>Eukaryota</taxon>
        <taxon>Viridiplantae</taxon>
        <taxon>Streptophyta</taxon>
        <taxon>Embryophyta</taxon>
        <taxon>Tracheophyta</taxon>
        <taxon>Spermatophyta</taxon>
        <taxon>Magnoliopsida</taxon>
        <taxon>eudicotyledons</taxon>
        <taxon>Gunneridae</taxon>
        <taxon>Pentapetalae</taxon>
        <taxon>rosids</taxon>
        <taxon>malvids</taxon>
        <taxon>Malvales</taxon>
        <taxon>Malvaceae</taxon>
        <taxon>Malvoideae</taxon>
        <taxon>Hibiscus</taxon>
    </lineage>
</organism>
<dbReference type="PROSITE" id="PS00107">
    <property type="entry name" value="PROTEIN_KINASE_ATP"/>
    <property type="match status" value="1"/>
</dbReference>
<comment type="catalytic activity">
    <reaction evidence="14">
        <text>L-seryl-[protein] + ATP = O-phospho-L-seryl-[protein] + ADP + H(+)</text>
        <dbReference type="Rhea" id="RHEA:17989"/>
        <dbReference type="Rhea" id="RHEA-COMP:9863"/>
        <dbReference type="Rhea" id="RHEA-COMP:11604"/>
        <dbReference type="ChEBI" id="CHEBI:15378"/>
        <dbReference type="ChEBI" id="CHEBI:29999"/>
        <dbReference type="ChEBI" id="CHEBI:30616"/>
        <dbReference type="ChEBI" id="CHEBI:83421"/>
        <dbReference type="ChEBI" id="CHEBI:456216"/>
        <dbReference type="EC" id="2.7.11.1"/>
    </reaction>
</comment>
<comment type="caution">
    <text evidence="20">The sequence shown here is derived from an EMBL/GenBank/DDBJ whole genome shotgun (WGS) entry which is preliminary data.</text>
</comment>
<evidence type="ECO:0000256" key="16">
    <source>
        <dbReference type="SAM" id="MobiDB-lite"/>
    </source>
</evidence>
<reference evidence="20" key="1">
    <citation type="submission" date="2023-05" db="EMBL/GenBank/DDBJ databases">
        <title>Genome and transcriptome analyses reveal genes involved in the formation of fine ridges on petal epidermal cells in Hibiscus trionum.</title>
        <authorList>
            <person name="Koshimizu S."/>
            <person name="Masuda S."/>
            <person name="Ishii T."/>
            <person name="Shirasu K."/>
            <person name="Hoshino A."/>
            <person name="Arita M."/>
        </authorList>
    </citation>
    <scope>NUCLEOTIDE SEQUENCE</scope>
    <source>
        <strain evidence="20">Hamamatsu line</strain>
    </source>
</reference>
<proteinExistence type="predicted"/>
<feature type="transmembrane region" description="Helical" evidence="17">
    <location>
        <begin position="300"/>
        <end position="326"/>
    </location>
</feature>
<dbReference type="PROSITE" id="PS00108">
    <property type="entry name" value="PROTEIN_KINASE_ST"/>
    <property type="match status" value="1"/>
</dbReference>
<evidence type="ECO:0000313" key="20">
    <source>
        <dbReference type="EMBL" id="GMI66159.1"/>
    </source>
</evidence>
<dbReference type="PANTHER" id="PTHR46008:SF2">
    <property type="entry name" value="LEAF RUST 10 DISEASE-RESISTANCE LOCUS RECEPTOR-LIKE PROTEIN KINASE-LIKE 1.4"/>
    <property type="match status" value="1"/>
</dbReference>
<evidence type="ECO:0000256" key="5">
    <source>
        <dbReference type="ARBA" id="ARBA00022692"/>
    </source>
</evidence>
<dbReference type="GO" id="GO:0004674">
    <property type="term" value="F:protein serine/threonine kinase activity"/>
    <property type="evidence" value="ECO:0007669"/>
    <property type="project" value="UniProtKB-KW"/>
</dbReference>
<keyword evidence="9 15" id="KW-0067">ATP-binding</keyword>
<dbReference type="InterPro" id="IPR008271">
    <property type="entry name" value="Ser/Thr_kinase_AS"/>
</dbReference>
<feature type="chain" id="PRO_5040766301" description="non-specific serine/threonine protein kinase" evidence="18">
    <location>
        <begin position="24"/>
        <end position="736"/>
    </location>
</feature>
<evidence type="ECO:0000256" key="18">
    <source>
        <dbReference type="SAM" id="SignalP"/>
    </source>
</evidence>
<dbReference type="FunFam" id="1.10.510.10:FF:000161">
    <property type="entry name" value="Wall-associated receptor kinase-like 20"/>
    <property type="match status" value="1"/>
</dbReference>
<dbReference type="SUPFAM" id="SSF56112">
    <property type="entry name" value="Protein kinase-like (PK-like)"/>
    <property type="match status" value="1"/>
</dbReference>
<evidence type="ECO:0000256" key="12">
    <source>
        <dbReference type="ARBA" id="ARBA00023180"/>
    </source>
</evidence>
<keyword evidence="21" id="KW-1185">Reference proteome</keyword>
<dbReference type="Proteomes" id="UP001165190">
    <property type="component" value="Unassembled WGS sequence"/>
</dbReference>
<evidence type="ECO:0000256" key="13">
    <source>
        <dbReference type="ARBA" id="ARBA00047899"/>
    </source>
</evidence>
<feature type="compositionally biased region" description="Low complexity" evidence="16">
    <location>
        <begin position="346"/>
        <end position="369"/>
    </location>
</feature>
<evidence type="ECO:0000256" key="17">
    <source>
        <dbReference type="SAM" id="Phobius"/>
    </source>
</evidence>
<dbReference type="Pfam" id="PF14380">
    <property type="entry name" value="WAK_assoc"/>
    <property type="match status" value="1"/>
</dbReference>
<keyword evidence="11 17" id="KW-0472">Membrane</keyword>
<dbReference type="CDD" id="cd14066">
    <property type="entry name" value="STKc_IRAK"/>
    <property type="match status" value="1"/>
</dbReference>
<dbReference type="GO" id="GO:0005524">
    <property type="term" value="F:ATP binding"/>
    <property type="evidence" value="ECO:0007669"/>
    <property type="project" value="UniProtKB-UniRule"/>
</dbReference>
<dbReference type="PROSITE" id="PS50011">
    <property type="entry name" value="PROTEIN_KINASE_DOM"/>
    <property type="match status" value="1"/>
</dbReference>
<keyword evidence="12" id="KW-0325">Glycoprotein</keyword>
<evidence type="ECO:0000256" key="15">
    <source>
        <dbReference type="PROSITE-ProRule" id="PRU10141"/>
    </source>
</evidence>